<feature type="region of interest" description="Disordered" evidence="6">
    <location>
        <begin position="724"/>
        <end position="746"/>
    </location>
</feature>
<evidence type="ECO:0000256" key="2">
    <source>
        <dbReference type="ARBA" id="ARBA00022741"/>
    </source>
</evidence>
<accession>A0A8E0RPS1</accession>
<dbReference type="CDD" id="cd01857">
    <property type="entry name" value="HSR1_MMR1"/>
    <property type="match status" value="1"/>
</dbReference>
<dbReference type="AlphaFoldDB" id="A0A8E0RPS1"/>
<keyword evidence="2" id="KW-0547">Nucleotide-binding</keyword>
<feature type="compositionally biased region" description="Basic and acidic residues" evidence="6">
    <location>
        <begin position="327"/>
        <end position="337"/>
    </location>
</feature>
<dbReference type="InterPro" id="IPR043358">
    <property type="entry name" value="GNL1-like"/>
</dbReference>
<dbReference type="SUPFAM" id="SSF52540">
    <property type="entry name" value="P-loop containing nucleoside triphosphate hydrolases"/>
    <property type="match status" value="1"/>
</dbReference>
<evidence type="ECO:0000256" key="6">
    <source>
        <dbReference type="SAM" id="MobiDB-lite"/>
    </source>
</evidence>
<dbReference type="OrthoDB" id="61815at2759"/>
<dbReference type="GO" id="GO:0003924">
    <property type="term" value="F:GTPase activity"/>
    <property type="evidence" value="ECO:0007669"/>
    <property type="project" value="InterPro"/>
</dbReference>
<protein>
    <recommendedName>
        <fullName evidence="5">Large subunit GTPase 1 homolog</fullName>
    </recommendedName>
</protein>
<evidence type="ECO:0000256" key="3">
    <source>
        <dbReference type="ARBA" id="ARBA00022801"/>
    </source>
</evidence>
<comment type="caution">
    <text evidence="8">The sequence shown here is derived from an EMBL/GenBank/DDBJ whole genome shotgun (WGS) entry which is preliminary data.</text>
</comment>
<dbReference type="PANTHER" id="PTHR45709:SF2">
    <property type="entry name" value="LARGE SUBUNIT GTPASE 1 HOMOLOG"/>
    <property type="match status" value="1"/>
</dbReference>
<evidence type="ECO:0000313" key="8">
    <source>
        <dbReference type="EMBL" id="KAA0184714.1"/>
    </source>
</evidence>
<feature type="region of interest" description="Disordered" evidence="6">
    <location>
        <begin position="236"/>
        <end position="361"/>
    </location>
</feature>
<dbReference type="InterPro" id="IPR027417">
    <property type="entry name" value="P-loop_NTPase"/>
</dbReference>
<keyword evidence="9" id="KW-1185">Reference proteome</keyword>
<keyword evidence="3" id="KW-0378">Hydrolase</keyword>
<name>A0A8E0RPS1_9TREM</name>
<dbReference type="GO" id="GO:0005829">
    <property type="term" value="C:cytosol"/>
    <property type="evidence" value="ECO:0007669"/>
    <property type="project" value="TreeGrafter"/>
</dbReference>
<gene>
    <name evidence="8" type="ORF">FBUS_00693</name>
</gene>
<evidence type="ECO:0000256" key="4">
    <source>
        <dbReference type="ARBA" id="ARBA00023134"/>
    </source>
</evidence>
<dbReference type="GO" id="GO:0000054">
    <property type="term" value="P:ribosomal subunit export from nucleus"/>
    <property type="evidence" value="ECO:0007669"/>
    <property type="project" value="TreeGrafter"/>
</dbReference>
<evidence type="ECO:0000256" key="5">
    <source>
        <dbReference type="ARBA" id="ARBA00040145"/>
    </source>
</evidence>
<organism evidence="8 9">
    <name type="scientific">Fasciolopsis buskii</name>
    <dbReference type="NCBI Taxonomy" id="27845"/>
    <lineage>
        <taxon>Eukaryota</taxon>
        <taxon>Metazoa</taxon>
        <taxon>Spiralia</taxon>
        <taxon>Lophotrochozoa</taxon>
        <taxon>Platyhelminthes</taxon>
        <taxon>Trematoda</taxon>
        <taxon>Digenea</taxon>
        <taxon>Plagiorchiida</taxon>
        <taxon>Echinostomata</taxon>
        <taxon>Echinostomatoidea</taxon>
        <taxon>Fasciolidae</taxon>
        <taxon>Fasciolopsis</taxon>
    </lineage>
</organism>
<dbReference type="InterPro" id="IPR006073">
    <property type="entry name" value="GTP-bd"/>
</dbReference>
<dbReference type="Proteomes" id="UP000728185">
    <property type="component" value="Unassembled WGS sequence"/>
</dbReference>
<dbReference type="Gene3D" id="3.40.50.300">
    <property type="entry name" value="P-loop containing nucleotide triphosphate hydrolases"/>
    <property type="match status" value="2"/>
</dbReference>
<feature type="domain" description="G" evidence="7">
    <location>
        <begin position="397"/>
        <end position="453"/>
    </location>
</feature>
<feature type="compositionally biased region" description="Polar residues" evidence="6">
    <location>
        <begin position="341"/>
        <end position="361"/>
    </location>
</feature>
<feature type="compositionally biased region" description="Basic and acidic residues" evidence="6">
    <location>
        <begin position="260"/>
        <end position="292"/>
    </location>
</feature>
<evidence type="ECO:0000313" key="9">
    <source>
        <dbReference type="Proteomes" id="UP000728185"/>
    </source>
</evidence>
<feature type="region of interest" description="Disordered" evidence="6">
    <location>
        <begin position="685"/>
        <end position="710"/>
    </location>
</feature>
<keyword evidence="4" id="KW-0342">GTP-binding</keyword>
<keyword evidence="1" id="KW-0963">Cytoplasm</keyword>
<sequence>MGKSGAIGRSLIKNSGRKGTAFSDRHTTTNHEDFSRLPVRSVTEETSLNEFFSIAELANSDFSAQKKTFRFLDKNEITGVVSEAARQESSEVQESFKGFLKIPRRPKWTKTMTNEELHDLEKEELLNWRRTLSRLEQTKGIMLTPYEKNLEFWRQLWRVVERSDLLVQIVDARQPLLYYCSDLETYAHEVDPKKRCVVLVNKSDFLTVEQREKWADYFHSAGIRAIFWSATMASDPTVNDKGESLTKKTMNPIEESFCEDAEKTEREIPYEDDDPARGKIDDPEDLDFHSELTETDDESSTEVEYSTAHESDSTDGNEDLMVSGSDLTDKSEQRSADEIQAPNNTAPEETHPSANDKSQERVTVNSVQIVTASELLSLFLTDLYPPDEPRLRPSQLTVGFIGYPNVGKSSTLNALMGCKKTSVSATPGKTKHFQTLIVQPDLVLCDCPGLVMPSFVHSRADLIVAGILSIDEMRDCLSPVGLVCAQIPRTVLEFKYGIDLSKPKLDYVVNCESETEDQPPTPHELLAAHAFMHGFMTAKGNPNYDRSARLILKDYVQGSLLYCHPPPGVDSKTFQFMGRTKDGLHPSLTYADASKLAKFHQLKQKKQSAAEKSSDAMNAANLISEFDRMVFEKTSEHRPHVRSRKQLLRPDPAILIDSKDLDACETASTSSAASWATTSTVGGSSLLSGTESMRSNSTSTTAMGLRSGKKKPWRLMSHSKRLVTVRSDSLSSDATGAGGTAGVSRKRREKLRRVYAYLDQHEKS</sequence>
<dbReference type="GO" id="GO:0005525">
    <property type="term" value="F:GTP binding"/>
    <property type="evidence" value="ECO:0007669"/>
    <property type="project" value="UniProtKB-KW"/>
</dbReference>
<evidence type="ECO:0000259" key="7">
    <source>
        <dbReference type="Pfam" id="PF01926"/>
    </source>
</evidence>
<dbReference type="EMBL" id="LUCM01010957">
    <property type="protein sequence ID" value="KAA0184714.1"/>
    <property type="molecule type" value="Genomic_DNA"/>
</dbReference>
<dbReference type="Pfam" id="PF01926">
    <property type="entry name" value="MMR_HSR1"/>
    <property type="match status" value="1"/>
</dbReference>
<dbReference type="PANTHER" id="PTHR45709">
    <property type="entry name" value="LARGE SUBUNIT GTPASE 1 HOMOLOG-RELATED"/>
    <property type="match status" value="1"/>
</dbReference>
<reference evidence="8" key="1">
    <citation type="submission" date="2019-05" db="EMBL/GenBank/DDBJ databases">
        <title>Annotation for the trematode Fasciolopsis buski.</title>
        <authorList>
            <person name="Choi Y.-J."/>
        </authorList>
    </citation>
    <scope>NUCLEOTIDE SEQUENCE</scope>
    <source>
        <strain evidence="8">HT</strain>
        <tissue evidence="8">Whole worm</tissue>
    </source>
</reference>
<proteinExistence type="predicted"/>
<feature type="compositionally biased region" description="Polar residues" evidence="6">
    <location>
        <begin position="691"/>
        <end position="702"/>
    </location>
</feature>
<evidence type="ECO:0000256" key="1">
    <source>
        <dbReference type="ARBA" id="ARBA00022490"/>
    </source>
</evidence>